<comment type="subcellular location">
    <subcellularLocation>
        <location evidence="1">Membrane</location>
        <topology evidence="1">Multi-pass membrane protein</topology>
    </subcellularLocation>
</comment>
<feature type="domain" description="Major facilitator superfamily (MFS) profile" evidence="7">
    <location>
        <begin position="287"/>
        <end position="514"/>
    </location>
</feature>
<feature type="transmembrane region" description="Helical" evidence="6">
    <location>
        <begin position="233"/>
        <end position="252"/>
    </location>
</feature>
<feature type="transmembrane region" description="Helical" evidence="6">
    <location>
        <begin position="283"/>
        <end position="302"/>
    </location>
</feature>
<dbReference type="InterPro" id="IPR020846">
    <property type="entry name" value="MFS_dom"/>
</dbReference>
<dbReference type="GO" id="GO:0022857">
    <property type="term" value="F:transmembrane transporter activity"/>
    <property type="evidence" value="ECO:0007669"/>
    <property type="project" value="InterPro"/>
</dbReference>
<feature type="transmembrane region" description="Helical" evidence="6">
    <location>
        <begin position="460"/>
        <end position="477"/>
    </location>
</feature>
<feature type="transmembrane region" description="Helical" evidence="6">
    <location>
        <begin position="166"/>
        <end position="189"/>
    </location>
</feature>
<dbReference type="InterPro" id="IPR036259">
    <property type="entry name" value="MFS_trans_sf"/>
</dbReference>
<dbReference type="EMBL" id="GADI01005603">
    <property type="protein sequence ID" value="JAA68205.1"/>
    <property type="molecule type" value="mRNA"/>
</dbReference>
<reference evidence="8" key="1">
    <citation type="submission" date="2012-12" db="EMBL/GenBank/DDBJ databases">
        <title>Identification and characterization of a phenylalanine ammonia-lyase gene family in Isatis indigotica Fort.</title>
        <authorList>
            <person name="Liu Q."/>
            <person name="Chen J."/>
            <person name="Zhou X."/>
            <person name="Di P."/>
            <person name="Xiao Y."/>
            <person name="Xuan H."/>
            <person name="Zhang L."/>
            <person name="Chen W."/>
        </authorList>
    </citation>
    <scope>NUCLEOTIDE SEQUENCE</scope>
    <source>
        <tissue evidence="8">Salivary gland</tissue>
    </source>
</reference>
<feature type="transmembrane region" description="Helical" evidence="6">
    <location>
        <begin position="201"/>
        <end position="221"/>
    </location>
</feature>
<evidence type="ECO:0000256" key="3">
    <source>
        <dbReference type="ARBA" id="ARBA00022692"/>
    </source>
</evidence>
<protein>
    <submittedName>
        <fullName evidence="8">Putative vesicular amine transporter</fullName>
    </submittedName>
</protein>
<dbReference type="Gene3D" id="1.20.1250.20">
    <property type="entry name" value="MFS general substrate transporter like domains"/>
    <property type="match status" value="2"/>
</dbReference>
<evidence type="ECO:0000256" key="6">
    <source>
        <dbReference type="SAM" id="Phobius"/>
    </source>
</evidence>
<keyword evidence="2" id="KW-0813">Transport</keyword>
<evidence type="ECO:0000256" key="5">
    <source>
        <dbReference type="ARBA" id="ARBA00023136"/>
    </source>
</evidence>
<feature type="transmembrane region" description="Helical" evidence="6">
    <location>
        <begin position="425"/>
        <end position="448"/>
    </location>
</feature>
<organism evidence="8">
    <name type="scientific">Ixodes ricinus</name>
    <name type="common">Common tick</name>
    <name type="synonym">Acarus ricinus</name>
    <dbReference type="NCBI Taxonomy" id="34613"/>
    <lineage>
        <taxon>Eukaryota</taxon>
        <taxon>Metazoa</taxon>
        <taxon>Ecdysozoa</taxon>
        <taxon>Arthropoda</taxon>
        <taxon>Chelicerata</taxon>
        <taxon>Arachnida</taxon>
        <taxon>Acari</taxon>
        <taxon>Parasitiformes</taxon>
        <taxon>Ixodida</taxon>
        <taxon>Ixodoidea</taxon>
        <taxon>Ixodidae</taxon>
        <taxon>Ixodinae</taxon>
        <taxon>Ixodes</taxon>
    </lineage>
</organism>
<evidence type="ECO:0000256" key="2">
    <source>
        <dbReference type="ARBA" id="ARBA00022448"/>
    </source>
</evidence>
<dbReference type="PANTHER" id="PTHR23506">
    <property type="entry name" value="GH10249P"/>
    <property type="match status" value="1"/>
</dbReference>
<feature type="transmembrane region" description="Helical" evidence="6">
    <location>
        <begin position="138"/>
        <end position="160"/>
    </location>
</feature>
<feature type="transmembrane region" description="Helical" evidence="6">
    <location>
        <begin position="107"/>
        <end position="126"/>
    </location>
</feature>
<sequence length="514" mass="56732">MGMLSRDPDYGSTHEFINKDCPGSLDSDSGYSGGPPILKESLEQDANVDAHNGTEVSSIKISPQWLKVKALAWVIPVVYTHFWLAAVISLLAPYFPPLASSRGVPAWKYGFVFSAVKLSMLPGSVIAEKLIANVSPRVGYLGGQASVFLFSILFGTLYWVQDGNTLLALAITCIAFGGCMYTTYSICLYSLLSNRFHEDGGILIGIMECIWGLGTLVGSIIGGALIDLWAYPLPFYVMGTLLIFSFPAMAVIDPKSTKQKVTPLVVTWAQEANGPGGKKYYKLLLDPMFLVNLFSVMLSWAITSFNDPTLEPYLRQFSFTSTQVGSVFTVQFIGYSVGALLGGIVSKYRMEKFFTFCSLLLSTLAFLIMGPAPFLPIRPNLFLIYVAQIFMGIGMSLMYICPYMHALRDVVERAGYPDTLKTNGVVSSATYQFMISGTVITSPLAGYLVEKYGYRQGSMLMFWLLGFWTVVTFLVWLQSEFVLFRRKREGDQQLLVNDTEHSYSLSLSSAPNVS</sequence>
<feature type="transmembrane region" description="Helical" evidence="6">
    <location>
        <begin position="322"/>
        <end position="341"/>
    </location>
</feature>
<dbReference type="SUPFAM" id="SSF103473">
    <property type="entry name" value="MFS general substrate transporter"/>
    <property type="match status" value="1"/>
</dbReference>
<feature type="transmembrane region" description="Helical" evidence="6">
    <location>
        <begin position="353"/>
        <end position="375"/>
    </location>
</feature>
<keyword evidence="3 6" id="KW-0812">Transmembrane</keyword>
<dbReference type="PANTHER" id="PTHR23506:SF26">
    <property type="entry name" value="MFS-TYPE TRANSPORTER SLC18B1"/>
    <property type="match status" value="1"/>
</dbReference>
<keyword evidence="5 6" id="KW-0472">Membrane</keyword>
<keyword evidence="4 6" id="KW-1133">Transmembrane helix</keyword>
<accession>A0A0K8RAP3</accession>
<evidence type="ECO:0000313" key="8">
    <source>
        <dbReference type="EMBL" id="JAA68205.1"/>
    </source>
</evidence>
<dbReference type="InterPro" id="IPR050930">
    <property type="entry name" value="MFS_Vesicular_Transporter"/>
</dbReference>
<dbReference type="AlphaFoldDB" id="A0A0K8RAP3"/>
<proteinExistence type="evidence at transcript level"/>
<dbReference type="InterPro" id="IPR011701">
    <property type="entry name" value="MFS"/>
</dbReference>
<feature type="transmembrane region" description="Helical" evidence="6">
    <location>
        <begin position="381"/>
        <end position="404"/>
    </location>
</feature>
<evidence type="ECO:0000259" key="7">
    <source>
        <dbReference type="PROSITE" id="PS50850"/>
    </source>
</evidence>
<dbReference type="Pfam" id="PF07690">
    <property type="entry name" value="MFS_1"/>
    <property type="match status" value="1"/>
</dbReference>
<evidence type="ECO:0000256" key="1">
    <source>
        <dbReference type="ARBA" id="ARBA00004141"/>
    </source>
</evidence>
<feature type="transmembrane region" description="Helical" evidence="6">
    <location>
        <begin position="70"/>
        <end position="95"/>
    </location>
</feature>
<dbReference type="PROSITE" id="PS50850">
    <property type="entry name" value="MFS"/>
    <property type="match status" value="1"/>
</dbReference>
<dbReference type="GO" id="GO:0016020">
    <property type="term" value="C:membrane"/>
    <property type="evidence" value="ECO:0007669"/>
    <property type="project" value="UniProtKB-SubCell"/>
</dbReference>
<name>A0A0K8RAP3_IXORI</name>
<evidence type="ECO:0000256" key="4">
    <source>
        <dbReference type="ARBA" id="ARBA00022989"/>
    </source>
</evidence>